<accession>A0ABC9G276</accession>
<dbReference type="Proteomes" id="UP001497457">
    <property type="component" value="Chromosome 8b"/>
</dbReference>
<dbReference type="Gene3D" id="3.60.40.10">
    <property type="entry name" value="PPM-type phosphatase domain"/>
    <property type="match status" value="1"/>
</dbReference>
<evidence type="ECO:0000313" key="9">
    <source>
        <dbReference type="Proteomes" id="UP001497457"/>
    </source>
</evidence>
<dbReference type="SUPFAM" id="SSF81606">
    <property type="entry name" value="PP2C-like"/>
    <property type="match status" value="1"/>
</dbReference>
<feature type="compositionally biased region" description="Low complexity" evidence="6">
    <location>
        <begin position="38"/>
        <end position="48"/>
    </location>
</feature>
<dbReference type="EC" id="3.1.3.16" evidence="1"/>
<evidence type="ECO:0000256" key="1">
    <source>
        <dbReference type="ARBA" id="ARBA00013081"/>
    </source>
</evidence>
<evidence type="ECO:0000256" key="2">
    <source>
        <dbReference type="ARBA" id="ARBA00022801"/>
    </source>
</evidence>
<feature type="region of interest" description="Disordered" evidence="6">
    <location>
        <begin position="1"/>
        <end position="113"/>
    </location>
</feature>
<name>A0ABC9G276_9POAL</name>
<dbReference type="PANTHER" id="PTHR47992">
    <property type="entry name" value="PROTEIN PHOSPHATASE"/>
    <property type="match status" value="1"/>
</dbReference>
<comment type="catalytic activity">
    <reaction evidence="4">
        <text>O-phospho-L-seryl-[protein] + H2O = L-seryl-[protein] + phosphate</text>
        <dbReference type="Rhea" id="RHEA:20629"/>
        <dbReference type="Rhea" id="RHEA-COMP:9863"/>
        <dbReference type="Rhea" id="RHEA-COMP:11604"/>
        <dbReference type="ChEBI" id="CHEBI:15377"/>
        <dbReference type="ChEBI" id="CHEBI:29999"/>
        <dbReference type="ChEBI" id="CHEBI:43474"/>
        <dbReference type="ChEBI" id="CHEBI:83421"/>
        <dbReference type="EC" id="3.1.3.16"/>
    </reaction>
</comment>
<dbReference type="InterPro" id="IPR001932">
    <property type="entry name" value="PPM-type_phosphatase-like_dom"/>
</dbReference>
<sequence length="312" mass="33530">MASSLQQLKVVREKESGGGGQAVRETGRGKSRARAPSGAAAEGGVRVPPGGGPDAARHEGPPRGRVPAARRRQRGWPLRRLRRPLRRRRRHLPPRAPLRQYPQRAGPGLLDGPDGGGLAQMICYHRTDRKLLKIDKADDGGEGKTGRRRRGGSTAVMLILINGETLVVANVGDSRAVLRDAGGNARQLSVDHEPLLERAAIESRGGFVTEIHGDVPRVDAQLAMSRAFGDGSIKEHISSDPDVCIEDVGEGDELVVVASDGLWKVMSNQEAVDEAGREEAGEDAREAAVRLVDEAVRRGSKDDISCIVVRLH</sequence>
<dbReference type="CDD" id="cd00143">
    <property type="entry name" value="PP2Cc"/>
    <property type="match status" value="1"/>
</dbReference>
<evidence type="ECO:0000256" key="3">
    <source>
        <dbReference type="ARBA" id="ARBA00022912"/>
    </source>
</evidence>
<evidence type="ECO:0000256" key="5">
    <source>
        <dbReference type="ARBA" id="ARBA00048336"/>
    </source>
</evidence>
<dbReference type="SMART" id="SM00332">
    <property type="entry name" value="PP2Cc"/>
    <property type="match status" value="1"/>
</dbReference>
<dbReference type="PROSITE" id="PS51746">
    <property type="entry name" value="PPM_2"/>
    <property type="match status" value="1"/>
</dbReference>
<dbReference type="AlphaFoldDB" id="A0ABC9G276"/>
<keyword evidence="9" id="KW-1185">Reference proteome</keyword>
<evidence type="ECO:0000259" key="7">
    <source>
        <dbReference type="PROSITE" id="PS51746"/>
    </source>
</evidence>
<keyword evidence="3" id="KW-0904">Protein phosphatase</keyword>
<feature type="compositionally biased region" description="Basic residues" evidence="6">
    <location>
        <begin position="68"/>
        <end position="93"/>
    </location>
</feature>
<evidence type="ECO:0000313" key="8">
    <source>
        <dbReference type="EMBL" id="CAL5086458.1"/>
    </source>
</evidence>
<evidence type="ECO:0000256" key="4">
    <source>
        <dbReference type="ARBA" id="ARBA00047761"/>
    </source>
</evidence>
<reference evidence="8" key="1">
    <citation type="submission" date="2024-10" db="EMBL/GenBank/DDBJ databases">
        <authorList>
            <person name="Ryan C."/>
        </authorList>
    </citation>
    <scope>NUCLEOTIDE SEQUENCE [LARGE SCALE GENOMIC DNA]</scope>
</reference>
<keyword evidence="2" id="KW-0378">Hydrolase</keyword>
<evidence type="ECO:0000256" key="6">
    <source>
        <dbReference type="SAM" id="MobiDB-lite"/>
    </source>
</evidence>
<proteinExistence type="predicted"/>
<dbReference type="InterPro" id="IPR036457">
    <property type="entry name" value="PPM-type-like_dom_sf"/>
</dbReference>
<dbReference type="InterPro" id="IPR015655">
    <property type="entry name" value="PP2C"/>
</dbReference>
<dbReference type="EMBL" id="OZ075118">
    <property type="protein sequence ID" value="CAL5086458.1"/>
    <property type="molecule type" value="Genomic_DNA"/>
</dbReference>
<feature type="domain" description="PPM-type phosphatase" evidence="7">
    <location>
        <begin position="36"/>
        <end position="311"/>
    </location>
</feature>
<dbReference type="Pfam" id="PF00481">
    <property type="entry name" value="PP2C"/>
    <property type="match status" value="1"/>
</dbReference>
<organism evidence="8 9">
    <name type="scientific">Urochloa decumbens</name>
    <dbReference type="NCBI Taxonomy" id="240449"/>
    <lineage>
        <taxon>Eukaryota</taxon>
        <taxon>Viridiplantae</taxon>
        <taxon>Streptophyta</taxon>
        <taxon>Embryophyta</taxon>
        <taxon>Tracheophyta</taxon>
        <taxon>Spermatophyta</taxon>
        <taxon>Magnoliopsida</taxon>
        <taxon>Liliopsida</taxon>
        <taxon>Poales</taxon>
        <taxon>Poaceae</taxon>
        <taxon>PACMAD clade</taxon>
        <taxon>Panicoideae</taxon>
        <taxon>Panicodae</taxon>
        <taxon>Paniceae</taxon>
        <taxon>Melinidinae</taxon>
        <taxon>Urochloa</taxon>
    </lineage>
</organism>
<gene>
    <name evidence="8" type="ORF">URODEC1_LOCUS111606</name>
</gene>
<dbReference type="GO" id="GO:0004722">
    <property type="term" value="F:protein serine/threonine phosphatase activity"/>
    <property type="evidence" value="ECO:0007669"/>
    <property type="project" value="UniProtKB-EC"/>
</dbReference>
<comment type="catalytic activity">
    <reaction evidence="5">
        <text>O-phospho-L-threonyl-[protein] + H2O = L-threonyl-[protein] + phosphate</text>
        <dbReference type="Rhea" id="RHEA:47004"/>
        <dbReference type="Rhea" id="RHEA-COMP:11060"/>
        <dbReference type="Rhea" id="RHEA-COMP:11605"/>
        <dbReference type="ChEBI" id="CHEBI:15377"/>
        <dbReference type="ChEBI" id="CHEBI:30013"/>
        <dbReference type="ChEBI" id="CHEBI:43474"/>
        <dbReference type="ChEBI" id="CHEBI:61977"/>
        <dbReference type="EC" id="3.1.3.16"/>
    </reaction>
</comment>
<protein>
    <recommendedName>
        <fullName evidence="1">protein-serine/threonine phosphatase</fullName>
        <ecNumber evidence="1">3.1.3.16</ecNumber>
    </recommendedName>
</protein>